<comment type="caution">
    <text evidence="2">The sequence shown here is derived from an EMBL/GenBank/DDBJ whole genome shotgun (WGS) entry which is preliminary data.</text>
</comment>
<dbReference type="InterPro" id="IPR011989">
    <property type="entry name" value="ARM-like"/>
</dbReference>
<evidence type="ECO:0000256" key="1">
    <source>
        <dbReference type="SAM" id="MobiDB-lite"/>
    </source>
</evidence>
<accession>A0ABQ8UAU1</accession>
<dbReference type="InterPro" id="IPR016024">
    <property type="entry name" value="ARM-type_fold"/>
</dbReference>
<dbReference type="SUPFAM" id="SSF48371">
    <property type="entry name" value="ARM repeat"/>
    <property type="match status" value="1"/>
</dbReference>
<name>A0ABQ8UAU1_9EUKA</name>
<dbReference type="EMBL" id="JAPMOS010000124">
    <property type="protein sequence ID" value="KAJ4455011.1"/>
    <property type="molecule type" value="Genomic_DNA"/>
</dbReference>
<feature type="region of interest" description="Disordered" evidence="1">
    <location>
        <begin position="1"/>
        <end position="27"/>
    </location>
</feature>
<organism evidence="2 3">
    <name type="scientific">Paratrimastix pyriformis</name>
    <dbReference type="NCBI Taxonomy" id="342808"/>
    <lineage>
        <taxon>Eukaryota</taxon>
        <taxon>Metamonada</taxon>
        <taxon>Preaxostyla</taxon>
        <taxon>Paratrimastigidae</taxon>
        <taxon>Paratrimastix</taxon>
    </lineage>
</organism>
<evidence type="ECO:0000313" key="2">
    <source>
        <dbReference type="EMBL" id="KAJ4455011.1"/>
    </source>
</evidence>
<sequence length="727" mass="77928">MIVSTGVAATVSRSFSNQSKRRPSPSLGGFRKFLEPFFPNTDNLTMWYQSQNATHVVDTDHALRDFLASQPLAELHVSLKEPDLPLPFEIGSLSPPHSPLREPAILGAAPAQLPASAIATPSPPSALPSTAPATAQMFTSIRASIGLPDEPASVLAGGLYHLSNLASTEAVRDLFCQACRPCSRSHDAPPTPTGQVDLLVRLMDHPKVLGNPQAAFNLLLLLQSLKPDSAARACFFRLGGAQALARMMADPIMQTADMTKELAFVLNDFVTDEQHGAALVRAGAAPSLLRLMVDPSLQSHPFYFVAFQTALRLMCTSGEEGQAAVDAARIEETILALVQAPLTPPMMEHLMANMVLCLHSSARVNAFLQTGLLARLAAWVASVFDSGRPFILCTALARLARLPEEKDVAPAFPEGCDAVAEALVDLLRRPTVLKSQDLLARAVLTIGELCDMPLVAFRAAFLKANLLPALLSLLERPLLLCSATLSVDLFWVLHRLSLGAGGEDGFREALVAARVVPLVVALLQHPIVILHGHVAEQLLGVVCGLCFERPQHMRAFMEAGVAPVLAKLLTASPVCGHQRAAKQLVNAVCHLTVLEADYVPLFLESGLVPALANFLRSHRVVNGPIADSFLLAVTNLCLAPDIRAAFVRAQMIPLLEGLQTAPWLPDAPLAFARLAHALSRLRTQPPALTPTHPARQGQEGVMAVSADEMAAVTKAHKKKKKKRTGSK</sequence>
<reference evidence="2" key="1">
    <citation type="journal article" date="2022" name="bioRxiv">
        <title>Genomics of Preaxostyla Flagellates Illuminates Evolutionary Transitions and the Path Towards Mitochondrial Loss.</title>
        <authorList>
            <person name="Novak L.V.F."/>
            <person name="Treitli S.C."/>
            <person name="Pyrih J."/>
            <person name="Halakuc P."/>
            <person name="Pipaliya S.V."/>
            <person name="Vacek V."/>
            <person name="Brzon O."/>
            <person name="Soukal P."/>
            <person name="Eme L."/>
            <person name="Dacks J.B."/>
            <person name="Karnkowska A."/>
            <person name="Elias M."/>
            <person name="Hampl V."/>
        </authorList>
    </citation>
    <scope>NUCLEOTIDE SEQUENCE</scope>
    <source>
        <strain evidence="2">RCP-MX</strain>
    </source>
</reference>
<keyword evidence="3" id="KW-1185">Reference proteome</keyword>
<dbReference type="Gene3D" id="1.25.10.10">
    <property type="entry name" value="Leucine-rich Repeat Variant"/>
    <property type="match status" value="3"/>
</dbReference>
<protein>
    <submittedName>
        <fullName evidence="2">Uncharacterized protein</fullName>
    </submittedName>
</protein>
<gene>
    <name evidence="2" type="ORF">PAPYR_10139</name>
</gene>
<evidence type="ECO:0000313" key="3">
    <source>
        <dbReference type="Proteomes" id="UP001141327"/>
    </source>
</evidence>
<dbReference type="Proteomes" id="UP001141327">
    <property type="component" value="Unassembled WGS sequence"/>
</dbReference>
<proteinExistence type="predicted"/>